<dbReference type="InterPro" id="IPR050992">
    <property type="entry name" value="CheZ_family_phosphatases"/>
</dbReference>
<reference evidence="12 13" key="1">
    <citation type="submission" date="2020-04" db="EMBL/GenBank/DDBJ databases">
        <title>Ramlibacter sp. G-1-2-2 isolated from soil.</title>
        <authorList>
            <person name="Dahal R.H."/>
        </authorList>
    </citation>
    <scope>NUCLEOTIDE SEQUENCE [LARGE SCALE GENOMIC DNA]</scope>
    <source>
        <strain evidence="12 13">G-1-2-2</strain>
    </source>
</reference>
<accession>A0A848H468</accession>
<evidence type="ECO:0000256" key="4">
    <source>
        <dbReference type="ARBA" id="ARBA00022490"/>
    </source>
</evidence>
<evidence type="ECO:0000256" key="7">
    <source>
        <dbReference type="ARBA" id="ARBA00022801"/>
    </source>
</evidence>
<comment type="function">
    <text evidence="10">Plays an important role in bacterial chemotaxis signal transduction pathway by accelerating the dephosphorylation of phosphorylated CheY (CheY-P).</text>
</comment>
<evidence type="ECO:0000256" key="8">
    <source>
        <dbReference type="ARBA" id="ARBA00022912"/>
    </source>
</evidence>
<proteinExistence type="inferred from homology"/>
<evidence type="ECO:0000313" key="13">
    <source>
        <dbReference type="Proteomes" id="UP000541185"/>
    </source>
</evidence>
<comment type="subcellular location">
    <subcellularLocation>
        <location evidence="1 10">Cytoplasm</location>
    </subcellularLocation>
</comment>
<dbReference type="AlphaFoldDB" id="A0A848H468"/>
<dbReference type="InterPro" id="IPR007439">
    <property type="entry name" value="Chemotax_Pase_CheZ"/>
</dbReference>
<keyword evidence="13" id="KW-1185">Reference proteome</keyword>
<evidence type="ECO:0000256" key="10">
    <source>
        <dbReference type="PIRNR" id="PIRNR002884"/>
    </source>
</evidence>
<comment type="caution">
    <text evidence="12">The sequence shown here is derived from an EMBL/GenBank/DDBJ whole genome shotgun (WGS) entry which is preliminary data.</text>
</comment>
<evidence type="ECO:0000256" key="2">
    <source>
        <dbReference type="ARBA" id="ARBA00005908"/>
    </source>
</evidence>
<dbReference type="GO" id="GO:0004721">
    <property type="term" value="F:phosphoprotein phosphatase activity"/>
    <property type="evidence" value="ECO:0007669"/>
    <property type="project" value="UniProtKB-KW"/>
</dbReference>
<dbReference type="Proteomes" id="UP000541185">
    <property type="component" value="Unassembled WGS sequence"/>
</dbReference>
<comment type="subunit">
    <text evidence="10">Homodimer.</text>
</comment>
<keyword evidence="8 10" id="KW-0904">Protein phosphatase</keyword>
<comment type="similarity">
    <text evidence="2 10">Belongs to the CheZ family.</text>
</comment>
<evidence type="ECO:0000256" key="5">
    <source>
        <dbReference type="ARBA" id="ARBA00022500"/>
    </source>
</evidence>
<dbReference type="PANTHER" id="PTHR43693:SF1">
    <property type="entry name" value="PROTEIN PHOSPHATASE CHEZ"/>
    <property type="match status" value="1"/>
</dbReference>
<dbReference type="GO" id="GO:0097588">
    <property type="term" value="P:archaeal or bacterial-type flagellum-dependent cell motility"/>
    <property type="evidence" value="ECO:0007669"/>
    <property type="project" value="UniProtKB-KW"/>
</dbReference>
<dbReference type="PANTHER" id="PTHR43693">
    <property type="entry name" value="PROTEIN PHOSPHATASE CHEZ"/>
    <property type="match status" value="1"/>
</dbReference>
<protein>
    <recommendedName>
        <fullName evidence="3 10">Protein phosphatase CheZ</fullName>
        <ecNumber evidence="10">3.1.3.-</ecNumber>
    </recommendedName>
    <alternativeName>
        <fullName evidence="9 10">Chemotaxis protein CheZ</fullName>
    </alternativeName>
</protein>
<evidence type="ECO:0000256" key="9">
    <source>
        <dbReference type="ARBA" id="ARBA00029599"/>
    </source>
</evidence>
<dbReference type="RefSeq" id="WP_169417630.1">
    <property type="nucleotide sequence ID" value="NZ_JABBFX010000001.1"/>
</dbReference>
<sequence>MDASTSNPQPPDAAVLYGRVRDITRSLHDALRELGHDKRIEASLGQVPDAKARLSFIARVTGDAAEKVLNTVDAAQARQLALGERAAAEEARLLAAGAAPEALAFVQEVKASANDAGAQLTEIMMAQDFHDLTGQTVRKVVDIASTVEDALLQLLLETSVVPLPRVALDGPVTDTSRTDVVANQAQVDDLLASLGF</sequence>
<dbReference type="Pfam" id="PF04344">
    <property type="entry name" value="CheZ"/>
    <property type="match status" value="1"/>
</dbReference>
<dbReference type="GO" id="GO:0050920">
    <property type="term" value="P:regulation of chemotaxis"/>
    <property type="evidence" value="ECO:0007669"/>
    <property type="project" value="InterPro"/>
</dbReference>
<keyword evidence="7 10" id="KW-0378">Hydrolase</keyword>
<evidence type="ECO:0000256" key="1">
    <source>
        <dbReference type="ARBA" id="ARBA00004496"/>
    </source>
</evidence>
<evidence type="ECO:0000256" key="3">
    <source>
        <dbReference type="ARBA" id="ARBA00018484"/>
    </source>
</evidence>
<dbReference type="GO" id="GO:0009288">
    <property type="term" value="C:bacterial-type flagellum"/>
    <property type="evidence" value="ECO:0007669"/>
    <property type="project" value="InterPro"/>
</dbReference>
<keyword evidence="5 10" id="KW-0145">Chemotaxis</keyword>
<evidence type="ECO:0000256" key="6">
    <source>
        <dbReference type="ARBA" id="ARBA00022779"/>
    </source>
</evidence>
<keyword evidence="6 10" id="KW-0283">Flagellar rotation</keyword>
<dbReference type="PIRSF" id="PIRSF002884">
    <property type="entry name" value="CheZ"/>
    <property type="match status" value="1"/>
</dbReference>
<keyword evidence="4 10" id="KW-0963">Cytoplasm</keyword>
<dbReference type="SUPFAM" id="SSF75708">
    <property type="entry name" value="Chemotaxis phosphatase CheZ"/>
    <property type="match status" value="1"/>
</dbReference>
<dbReference type="EC" id="3.1.3.-" evidence="10"/>
<evidence type="ECO:0000256" key="11">
    <source>
        <dbReference type="PIRSR" id="PIRSR002884-1"/>
    </source>
</evidence>
<dbReference type="GO" id="GO:0005737">
    <property type="term" value="C:cytoplasm"/>
    <property type="evidence" value="ECO:0007669"/>
    <property type="project" value="UniProtKB-SubCell"/>
</dbReference>
<evidence type="ECO:0000313" key="12">
    <source>
        <dbReference type="EMBL" id="NML43423.1"/>
    </source>
</evidence>
<feature type="site" description="Enhances dephosphorylation of CheY-P" evidence="11">
    <location>
        <position position="135"/>
    </location>
</feature>
<dbReference type="EMBL" id="JABBFX010000001">
    <property type="protein sequence ID" value="NML43423.1"/>
    <property type="molecule type" value="Genomic_DNA"/>
</dbReference>
<name>A0A848H468_9BURK</name>
<dbReference type="GO" id="GO:0006935">
    <property type="term" value="P:chemotaxis"/>
    <property type="evidence" value="ECO:0007669"/>
    <property type="project" value="UniProtKB-KW"/>
</dbReference>
<gene>
    <name evidence="12" type="ORF">HHL11_06640</name>
</gene>
<organism evidence="12 13">
    <name type="scientific">Ramlibacter agri</name>
    <dbReference type="NCBI Taxonomy" id="2728837"/>
    <lineage>
        <taxon>Bacteria</taxon>
        <taxon>Pseudomonadati</taxon>
        <taxon>Pseudomonadota</taxon>
        <taxon>Betaproteobacteria</taxon>
        <taxon>Burkholderiales</taxon>
        <taxon>Comamonadaceae</taxon>
        <taxon>Ramlibacter</taxon>
    </lineage>
</organism>
<dbReference type="Gene3D" id="1.10.287.500">
    <property type="entry name" value="Helix hairpin bin"/>
    <property type="match status" value="1"/>
</dbReference>